<dbReference type="Gene3D" id="3.40.50.12780">
    <property type="entry name" value="N-terminal domain of ligase-like"/>
    <property type="match status" value="1"/>
</dbReference>
<keyword evidence="3" id="KW-0436">Ligase</keyword>
<dbReference type="SUPFAM" id="SSF56801">
    <property type="entry name" value="Acetyl-CoA synthetase-like"/>
    <property type="match status" value="1"/>
</dbReference>
<dbReference type="InterPro" id="IPR023213">
    <property type="entry name" value="CAT-like_dom_sf"/>
</dbReference>
<dbReference type="PROSITE" id="PS00455">
    <property type="entry name" value="AMP_BINDING"/>
    <property type="match status" value="1"/>
</dbReference>
<dbReference type="Gene3D" id="3.30.559.10">
    <property type="entry name" value="Chloramphenicol acetyltransferase-like domain"/>
    <property type="match status" value="1"/>
</dbReference>
<dbReference type="Gene3D" id="3.30.559.30">
    <property type="entry name" value="Nonribosomal peptide synthetase, condensation domain"/>
    <property type="match status" value="1"/>
</dbReference>
<dbReference type="InterPro" id="IPR009081">
    <property type="entry name" value="PP-bd_ACP"/>
</dbReference>
<evidence type="ECO:0000256" key="3">
    <source>
        <dbReference type="ARBA" id="ARBA00022598"/>
    </source>
</evidence>
<evidence type="ECO:0000313" key="6">
    <source>
        <dbReference type="Proteomes" id="UP000517252"/>
    </source>
</evidence>
<dbReference type="Pfam" id="PF00668">
    <property type="entry name" value="Condensation"/>
    <property type="match status" value="1"/>
</dbReference>
<dbReference type="InterPro" id="IPR036736">
    <property type="entry name" value="ACP-like_sf"/>
</dbReference>
<dbReference type="PANTHER" id="PTHR45527:SF16">
    <property type="entry name" value="NONRIBOSOMAL PEPTIDE SYNTHASE ATNA-RELATED"/>
    <property type="match status" value="1"/>
</dbReference>
<reference evidence="5 6" key="1">
    <citation type="submission" date="2020-07" db="EMBL/GenBank/DDBJ databases">
        <title>Trichoderma asperellum IC-1 whole genome shotgun sequence.</title>
        <authorList>
            <person name="Kanamasa S."/>
            <person name="Takahashi H."/>
        </authorList>
    </citation>
    <scope>NUCLEOTIDE SEQUENCE [LARGE SCALE GENOMIC DNA]</scope>
    <source>
        <strain evidence="5 6">IC-1</strain>
    </source>
</reference>
<dbReference type="SUPFAM" id="SSF47336">
    <property type="entry name" value="ACP-like"/>
    <property type="match status" value="1"/>
</dbReference>
<dbReference type="PROSITE" id="PS00012">
    <property type="entry name" value="PHOSPHOPANTETHEINE"/>
    <property type="match status" value="1"/>
</dbReference>
<dbReference type="GO" id="GO:0016874">
    <property type="term" value="F:ligase activity"/>
    <property type="evidence" value="ECO:0007669"/>
    <property type="project" value="UniProtKB-KW"/>
</dbReference>
<name>A0A6V8QXH9_TRIAP</name>
<dbReference type="SUPFAM" id="SSF52777">
    <property type="entry name" value="CoA-dependent acyltransferases"/>
    <property type="match status" value="2"/>
</dbReference>
<dbReference type="InterPro" id="IPR042099">
    <property type="entry name" value="ANL_N_sf"/>
</dbReference>
<organism evidence="5 6">
    <name type="scientific">Trichoderma asperellum</name>
    <name type="common">Filamentous fungus</name>
    <dbReference type="NCBI Taxonomy" id="101201"/>
    <lineage>
        <taxon>Eukaryota</taxon>
        <taxon>Fungi</taxon>
        <taxon>Dikarya</taxon>
        <taxon>Ascomycota</taxon>
        <taxon>Pezizomycotina</taxon>
        <taxon>Sordariomycetes</taxon>
        <taxon>Hypocreomycetidae</taxon>
        <taxon>Hypocreales</taxon>
        <taxon>Hypocreaceae</taxon>
        <taxon>Trichoderma</taxon>
    </lineage>
</organism>
<dbReference type="EMBL" id="BLZH01000008">
    <property type="protein sequence ID" value="GFP57381.1"/>
    <property type="molecule type" value="Genomic_DNA"/>
</dbReference>
<dbReference type="InterPro" id="IPR000873">
    <property type="entry name" value="AMP-dep_synth/lig_dom"/>
</dbReference>
<accession>A0A6V8QXH9</accession>
<sequence>MEKKLAGLWAQVLNISPEDIGKNDSFLQIGGDSITAIHLVALAQRSGINLGIASIFANSKLSSIALSVGEGDIEPIYEVVPFSMAATKNLNSLIEEVRIKCALSSTAIIEDIYPTTSFQEGLMALAVKQPGSYIAKQTYRLPNDIDVARFKAAWDDTIKQCSNLRTRIVLSGSASIQVVVEDVGLWDETTNMSLKSYLQSNRNIHMTYGSALSRHALIEQVDGGKYFVWSVHHTVFDGWTTRLVLNTLASAYIGDEITHFESYARFINYTINLDAEAAKAYWSEQLLDAKRASFPAAITNVSQSKKSSTRVYEKVLELPQFKQTAITTASILRATWAIVLAQYCDTDDVTFGTTISGRQAPVHGITEMVGPVVSTVPVRIRLDKKASVSKFLQDIQNQASGMIPFEQFGLQNIAKLNIEAKEACDFTSLLVIQPMKSLLGNGNGKSILESVDAAIHGEEDYMQDYFSYPLVIQGHVYEDSIHLVLIYNTDVLPEQQLLALTHHFEYVSQQLVAYDSMALEDVSISGPWDVEYALRRNQEMPEIVDSCFHTLVEQQATVRPDAPAVHGWDTKFTYAQLNEAANRLANHLVQEYEIEFNELIHVCFEKSAWFFVAILAINKAGGAWVPLDPAHPAQRHQQIVTQTKARLALVSSSNVSTCIDLVDHVIEVSSTTDENLSKVESSQRNPNLKTSSRHAAYVLFTSGSTGTPKDA</sequence>
<comment type="caution">
    <text evidence="5">The sequence shown here is derived from an EMBL/GenBank/DDBJ whole genome shotgun (WGS) entry which is preliminary data.</text>
</comment>
<dbReference type="CDD" id="cd19545">
    <property type="entry name" value="FUM14_C_NRPS-like"/>
    <property type="match status" value="1"/>
</dbReference>
<keyword evidence="1" id="KW-0596">Phosphopantetheine</keyword>
<gene>
    <name evidence="5" type="ORF">TASIC1_0008022200</name>
</gene>
<evidence type="ECO:0000259" key="4">
    <source>
        <dbReference type="PROSITE" id="PS50075"/>
    </source>
</evidence>
<evidence type="ECO:0000313" key="5">
    <source>
        <dbReference type="EMBL" id="GFP57381.1"/>
    </source>
</evidence>
<dbReference type="InterPro" id="IPR006162">
    <property type="entry name" value="Ppantetheine_attach_site"/>
</dbReference>
<protein>
    <submittedName>
        <fullName evidence="5">Nonribosomal peptide synthetase lcsA</fullName>
    </submittedName>
</protein>
<dbReference type="Pfam" id="PF00501">
    <property type="entry name" value="AMP-binding"/>
    <property type="match status" value="1"/>
</dbReference>
<evidence type="ECO:0000256" key="1">
    <source>
        <dbReference type="ARBA" id="ARBA00022450"/>
    </source>
</evidence>
<proteinExistence type="predicted"/>
<dbReference type="OrthoDB" id="4889564at2759"/>
<dbReference type="GO" id="GO:0005737">
    <property type="term" value="C:cytoplasm"/>
    <property type="evidence" value="ECO:0007669"/>
    <property type="project" value="TreeGrafter"/>
</dbReference>
<dbReference type="Proteomes" id="UP000517252">
    <property type="component" value="Unassembled WGS sequence"/>
</dbReference>
<dbReference type="PROSITE" id="PS50075">
    <property type="entry name" value="CARRIER"/>
    <property type="match status" value="1"/>
</dbReference>
<keyword evidence="2" id="KW-0597">Phosphoprotein</keyword>
<dbReference type="Pfam" id="PF00550">
    <property type="entry name" value="PP-binding"/>
    <property type="match status" value="1"/>
</dbReference>
<dbReference type="GO" id="GO:0044550">
    <property type="term" value="P:secondary metabolite biosynthetic process"/>
    <property type="evidence" value="ECO:0007669"/>
    <property type="project" value="TreeGrafter"/>
</dbReference>
<dbReference type="AlphaFoldDB" id="A0A6V8QXH9"/>
<feature type="domain" description="Carrier" evidence="4">
    <location>
        <begin position="1"/>
        <end position="72"/>
    </location>
</feature>
<dbReference type="GO" id="GO:0043041">
    <property type="term" value="P:amino acid activation for nonribosomal peptide biosynthetic process"/>
    <property type="evidence" value="ECO:0007669"/>
    <property type="project" value="TreeGrafter"/>
</dbReference>
<dbReference type="InterPro" id="IPR020845">
    <property type="entry name" value="AMP-binding_CS"/>
</dbReference>
<dbReference type="GO" id="GO:0031177">
    <property type="term" value="F:phosphopantetheine binding"/>
    <property type="evidence" value="ECO:0007669"/>
    <property type="project" value="TreeGrafter"/>
</dbReference>
<dbReference type="FunFam" id="3.40.50.980:FF:000001">
    <property type="entry name" value="Non-ribosomal peptide synthetase"/>
    <property type="match status" value="1"/>
</dbReference>
<dbReference type="PANTHER" id="PTHR45527">
    <property type="entry name" value="NONRIBOSOMAL PEPTIDE SYNTHETASE"/>
    <property type="match status" value="1"/>
</dbReference>
<evidence type="ECO:0000256" key="2">
    <source>
        <dbReference type="ARBA" id="ARBA00022553"/>
    </source>
</evidence>
<dbReference type="InterPro" id="IPR001242">
    <property type="entry name" value="Condensation_dom"/>
</dbReference>
<dbReference type="Gene3D" id="1.10.1200.10">
    <property type="entry name" value="ACP-like"/>
    <property type="match status" value="1"/>
</dbReference>